<dbReference type="GO" id="GO:0004123">
    <property type="term" value="F:cystathionine gamma-lyase activity"/>
    <property type="evidence" value="ECO:0007669"/>
    <property type="project" value="TreeGrafter"/>
</dbReference>
<dbReference type="PANTHER" id="PTHR11808">
    <property type="entry name" value="TRANS-SULFURATION ENZYME FAMILY MEMBER"/>
    <property type="match status" value="1"/>
</dbReference>
<evidence type="ECO:0000256" key="2">
    <source>
        <dbReference type="ARBA" id="ARBA00009077"/>
    </source>
</evidence>
<dbReference type="FunFam" id="3.90.1150.10:FF:000008">
    <property type="entry name" value="Cystathionine gamma-synthase"/>
    <property type="match status" value="1"/>
</dbReference>
<comment type="cofactor">
    <cofactor evidence="1 4">
        <name>pyridoxal 5'-phosphate</name>
        <dbReference type="ChEBI" id="CHEBI:597326"/>
    </cofactor>
</comment>
<comment type="caution">
    <text evidence="5">The sequence shown here is derived from an EMBL/GenBank/DDBJ whole genome shotgun (WGS) entry which is preliminary data.</text>
</comment>
<keyword evidence="3 4" id="KW-0663">Pyridoxal phosphate</keyword>
<evidence type="ECO:0000313" key="5">
    <source>
        <dbReference type="EMBL" id="MBV6287505.1"/>
    </source>
</evidence>
<evidence type="ECO:0000256" key="4">
    <source>
        <dbReference type="RuleBase" id="RU362118"/>
    </source>
</evidence>
<protein>
    <submittedName>
        <fullName evidence="5">PLP-dependent aspartate aminotransferase family protein</fullName>
    </submittedName>
</protein>
<evidence type="ECO:0000313" key="6">
    <source>
        <dbReference type="Proteomes" id="UP001106592"/>
    </source>
</evidence>
<dbReference type="EMBL" id="JAHTBI010000037">
    <property type="protein sequence ID" value="MBV6287505.1"/>
    <property type="molecule type" value="Genomic_DNA"/>
</dbReference>
<dbReference type="CDD" id="cd00614">
    <property type="entry name" value="CGS_like"/>
    <property type="match status" value="1"/>
</dbReference>
<dbReference type="GO" id="GO:0005737">
    <property type="term" value="C:cytoplasm"/>
    <property type="evidence" value="ECO:0007669"/>
    <property type="project" value="TreeGrafter"/>
</dbReference>
<dbReference type="GO" id="GO:0030170">
    <property type="term" value="F:pyridoxal phosphate binding"/>
    <property type="evidence" value="ECO:0007669"/>
    <property type="project" value="InterPro"/>
</dbReference>
<sequence>MTQHDKTAFATRVIHAGQSPDPSTGALMPPIYANSTYLQQSPGVHKGLDYGRSHNPTRWALERCVADLEGGTQAFAFASGLAAISAVLELLDAGAHVVSGNDLYGGTFRLFERVRRRSAGHRFSFVDLSDLAAFEAALEGDTRMVCVETPSNPLLRLSDLAGIARLCRARGILCVADNTFASPWIQRPLELGFDLVVHSSTKYLNGHSDVIGGIAVVGANPDLAERLGFIQNAVGAIAGPFDAFLTLRGVKTLALRMERHCSNALALARWLQAQPQVARVYYPGLPSHPQHALAKQQMHGFGGMISVELKGNLDSTRRFLEQVQLFALAESLGGVESLIEHPAIMTHATIPAHTRAELGISDTLVRLSVGVEDVDDLRADLAQALAQI</sequence>
<dbReference type="AlphaFoldDB" id="A0A9Q3ADA2"/>
<dbReference type="GO" id="GO:0019343">
    <property type="term" value="P:cysteine biosynthetic process via cystathionine"/>
    <property type="evidence" value="ECO:0007669"/>
    <property type="project" value="TreeGrafter"/>
</dbReference>
<accession>A0A9Q3ADA2</accession>
<dbReference type="PROSITE" id="PS00868">
    <property type="entry name" value="CYS_MET_METAB_PP"/>
    <property type="match status" value="1"/>
</dbReference>
<reference evidence="5" key="2">
    <citation type="journal article" date="2023" name="Plant Pathol.">
        <title>Dismantling and reorganizing Pseudomonas marginalis sensu#lato.</title>
        <authorList>
            <person name="Sawada H."/>
            <person name="Fujikawa T."/>
            <person name="Satou M."/>
        </authorList>
    </citation>
    <scope>NUCLEOTIDE SEQUENCE</scope>
    <source>
        <strain evidence="5">MAFF 301350</strain>
    </source>
</reference>
<dbReference type="InterPro" id="IPR000277">
    <property type="entry name" value="Cys/Met-Metab_PyrdxlP-dep_enz"/>
</dbReference>
<dbReference type="GO" id="GO:0003962">
    <property type="term" value="F:cystathionine gamma-synthase activity"/>
    <property type="evidence" value="ECO:0007669"/>
    <property type="project" value="TreeGrafter"/>
</dbReference>
<evidence type="ECO:0000256" key="3">
    <source>
        <dbReference type="ARBA" id="ARBA00022898"/>
    </source>
</evidence>
<reference evidence="5" key="1">
    <citation type="journal article" date="2022" name="Int. J. Syst. Evol. Microbiol.">
        <title>Pseudomonas aegrilactucae sp. nov. and Pseudomonas morbosilactucae sp. nov., pathogens causing bacterial rot of lettuce in Japan.</title>
        <authorList>
            <person name="Sawada H."/>
            <person name="Fujikawa T."/>
            <person name="Satou M."/>
        </authorList>
    </citation>
    <scope>NUCLEOTIDE SEQUENCE</scope>
    <source>
        <strain evidence="5">MAFF 301350</strain>
    </source>
</reference>
<gene>
    <name evidence="5" type="ORF">KUO17_10780</name>
</gene>
<evidence type="ECO:0000256" key="1">
    <source>
        <dbReference type="ARBA" id="ARBA00001933"/>
    </source>
</evidence>
<dbReference type="PANTHER" id="PTHR11808:SF15">
    <property type="entry name" value="CYSTATHIONINE GAMMA-LYASE"/>
    <property type="match status" value="1"/>
</dbReference>
<proteinExistence type="inferred from homology"/>
<dbReference type="GO" id="GO:0008483">
    <property type="term" value="F:transaminase activity"/>
    <property type="evidence" value="ECO:0007669"/>
    <property type="project" value="UniProtKB-KW"/>
</dbReference>
<dbReference type="InterPro" id="IPR054542">
    <property type="entry name" value="Cys_met_metab_PP"/>
</dbReference>
<dbReference type="Proteomes" id="UP001106592">
    <property type="component" value="Unassembled WGS sequence"/>
</dbReference>
<name>A0A9Q3ADA2_9PSED</name>
<keyword evidence="5" id="KW-0032">Aminotransferase</keyword>
<organism evidence="5 6">
    <name type="scientific">Pseudomonas aegrilactucae</name>
    <dbReference type="NCBI Taxonomy" id="2854028"/>
    <lineage>
        <taxon>Bacteria</taxon>
        <taxon>Pseudomonadati</taxon>
        <taxon>Pseudomonadota</taxon>
        <taxon>Gammaproteobacteria</taxon>
        <taxon>Pseudomonadales</taxon>
        <taxon>Pseudomonadaceae</taxon>
        <taxon>Pseudomonas</taxon>
    </lineage>
</organism>
<dbReference type="PIRSF" id="PIRSF001434">
    <property type="entry name" value="CGS"/>
    <property type="match status" value="1"/>
</dbReference>
<dbReference type="RefSeq" id="WP_217975552.1">
    <property type="nucleotide sequence ID" value="NZ_JAHTBI010000037.1"/>
</dbReference>
<comment type="similarity">
    <text evidence="2 4">Belongs to the trans-sulfuration enzymes family.</text>
</comment>
<dbReference type="GO" id="GO:0019346">
    <property type="term" value="P:transsulfuration"/>
    <property type="evidence" value="ECO:0007669"/>
    <property type="project" value="InterPro"/>
</dbReference>
<keyword evidence="6" id="KW-1185">Reference proteome</keyword>
<keyword evidence="5" id="KW-0808">Transferase</keyword>
<dbReference type="Pfam" id="PF01053">
    <property type="entry name" value="Cys_Met_Meta_PP"/>
    <property type="match status" value="1"/>
</dbReference>
<dbReference type="FunFam" id="3.40.640.10:FF:000009">
    <property type="entry name" value="Cystathionine gamma-synthase homolog"/>
    <property type="match status" value="1"/>
</dbReference>